<protein>
    <submittedName>
        <fullName evidence="1">Uncharacterized protein</fullName>
    </submittedName>
</protein>
<dbReference type="AlphaFoldDB" id="A0A6C0EI50"/>
<reference evidence="1" key="1">
    <citation type="journal article" date="2020" name="Nature">
        <title>Giant virus diversity and host interactions through global metagenomics.</title>
        <authorList>
            <person name="Schulz F."/>
            <person name="Roux S."/>
            <person name="Paez-Espino D."/>
            <person name="Jungbluth S."/>
            <person name="Walsh D.A."/>
            <person name="Denef V.J."/>
            <person name="McMahon K.D."/>
            <person name="Konstantinidis K.T."/>
            <person name="Eloe-Fadrosh E.A."/>
            <person name="Kyrpides N.C."/>
            <person name="Woyke T."/>
        </authorList>
    </citation>
    <scope>NUCLEOTIDE SEQUENCE</scope>
    <source>
        <strain evidence="1">GVMAG-M-3300001351-8</strain>
    </source>
</reference>
<sequence length="30" mass="3142">MKVIGNPITVGVGASVIAFDSKTTECMLQM</sequence>
<accession>A0A6C0EI50</accession>
<organism evidence="1">
    <name type="scientific">viral metagenome</name>
    <dbReference type="NCBI Taxonomy" id="1070528"/>
    <lineage>
        <taxon>unclassified sequences</taxon>
        <taxon>metagenomes</taxon>
        <taxon>organismal metagenomes</taxon>
    </lineage>
</organism>
<dbReference type="EMBL" id="MN738863">
    <property type="protein sequence ID" value="QHT28668.1"/>
    <property type="molecule type" value="Genomic_DNA"/>
</dbReference>
<name>A0A6C0EI50_9ZZZZ</name>
<proteinExistence type="predicted"/>
<evidence type="ECO:0000313" key="1">
    <source>
        <dbReference type="EMBL" id="QHT28668.1"/>
    </source>
</evidence>